<dbReference type="InterPro" id="IPR028081">
    <property type="entry name" value="Leu-bd"/>
</dbReference>
<dbReference type="Gene3D" id="3.40.50.2300">
    <property type="match status" value="2"/>
</dbReference>
<dbReference type="RefSeq" id="WP_011437214.1">
    <property type="nucleotide sequence ID" value="NC_007777.1"/>
</dbReference>
<keyword evidence="7" id="KW-1185">Reference proteome</keyword>
<feature type="signal peptide" evidence="4">
    <location>
        <begin position="1"/>
        <end position="21"/>
    </location>
</feature>
<evidence type="ECO:0000313" key="6">
    <source>
        <dbReference type="EMBL" id="ABD12185.1"/>
    </source>
</evidence>
<dbReference type="HOGENOM" id="CLU_027128_4_3_11"/>
<dbReference type="InterPro" id="IPR051010">
    <property type="entry name" value="BCAA_transport"/>
</dbReference>
<name>Q2J957_FRACC</name>
<sequence>MIHGFRSTVAGLALLSAVVLAACGSGGKAEPARVSGEVKIGLLAPMTHGDTETGRDAQRGAELASRLINAGESWASDGTRDLWGPAGRAHLSVVTLDTSSDPRQTADATSRLATDHGVVGIVGAFTPDATLEASQRAERLRIPFVSGGPSLTALTERGLSWFFRIGPDAADYGGAFLSLLRDAEQPGQERRRVALLYTNDATGLDMQATVAEFAEETGYPIVASVAYQPGTGQPGTGDLAAAVGALQATAPDIVLTNISPGQGAILGNTFRDGGYIPPAVVVYGDPAEAARLAAVPEFADRVSRQVAWSMPIARANPLAARVIDRYLHDFGAPMTENAAEAFTAMTTIAQAIDDAGSTDRELVRSALTALNLPASSTIMPWNGVHFDGTHQNTLSATAIEQTTGTTFRTVYPRDLATTTVKWPAPGTAVTTVGHPSSRATSASQSTPGTRTRTRTRNE</sequence>
<dbReference type="AlphaFoldDB" id="Q2J957"/>
<feature type="compositionally biased region" description="Polar residues" evidence="3">
    <location>
        <begin position="428"/>
        <end position="448"/>
    </location>
</feature>
<evidence type="ECO:0000313" key="7">
    <source>
        <dbReference type="Proteomes" id="UP000001937"/>
    </source>
</evidence>
<dbReference type="eggNOG" id="COG0683">
    <property type="taxonomic scope" value="Bacteria"/>
</dbReference>
<feature type="chain" id="PRO_5041118491" evidence="4">
    <location>
        <begin position="22"/>
        <end position="458"/>
    </location>
</feature>
<dbReference type="OrthoDB" id="7251828at2"/>
<evidence type="ECO:0000256" key="1">
    <source>
        <dbReference type="ARBA" id="ARBA00010062"/>
    </source>
</evidence>
<dbReference type="Pfam" id="PF13458">
    <property type="entry name" value="Peripla_BP_6"/>
    <property type="match status" value="1"/>
</dbReference>
<dbReference type="Proteomes" id="UP000001937">
    <property type="component" value="Chromosome"/>
</dbReference>
<evidence type="ECO:0000256" key="4">
    <source>
        <dbReference type="SAM" id="SignalP"/>
    </source>
</evidence>
<gene>
    <name evidence="6" type="ordered locus">Francci3_2827</name>
</gene>
<organism evidence="6 7">
    <name type="scientific">Frankia casuarinae (strain DSM 45818 / CECT 9043 / HFP020203 / CcI3)</name>
    <dbReference type="NCBI Taxonomy" id="106370"/>
    <lineage>
        <taxon>Bacteria</taxon>
        <taxon>Bacillati</taxon>
        <taxon>Actinomycetota</taxon>
        <taxon>Actinomycetes</taxon>
        <taxon>Frankiales</taxon>
        <taxon>Frankiaceae</taxon>
        <taxon>Frankia</taxon>
    </lineage>
</organism>
<dbReference type="STRING" id="106370.Francci3_2827"/>
<dbReference type="PANTHER" id="PTHR30483">
    <property type="entry name" value="LEUCINE-SPECIFIC-BINDING PROTEIN"/>
    <property type="match status" value="1"/>
</dbReference>
<accession>Q2J957</accession>
<dbReference type="CDD" id="cd06340">
    <property type="entry name" value="PBP1_ABC_ligand_binding-like"/>
    <property type="match status" value="1"/>
</dbReference>
<reference evidence="6 7" key="1">
    <citation type="journal article" date="2007" name="Genome Res.">
        <title>Genome characteristics of facultatively symbiotic Frankia sp. strains reflect host range and host plant biogeography.</title>
        <authorList>
            <person name="Normand P."/>
            <person name="Lapierre P."/>
            <person name="Tisa L.S."/>
            <person name="Gogarten J.P."/>
            <person name="Alloisio N."/>
            <person name="Bagnarol E."/>
            <person name="Bassi C.A."/>
            <person name="Berry A.M."/>
            <person name="Bickhart D.M."/>
            <person name="Choisne N."/>
            <person name="Couloux A."/>
            <person name="Cournoyer B."/>
            <person name="Cruveiller S."/>
            <person name="Daubin V."/>
            <person name="Demange N."/>
            <person name="Francino M.P."/>
            <person name="Goltsman E."/>
            <person name="Huang Y."/>
            <person name="Kopp O.R."/>
            <person name="Labarre L."/>
            <person name="Lapidus A."/>
            <person name="Lavire C."/>
            <person name="Marechal J."/>
            <person name="Martinez M."/>
            <person name="Mastronunzio J.E."/>
            <person name="Mullin B.C."/>
            <person name="Niemann J."/>
            <person name="Pujic P."/>
            <person name="Rawnsley T."/>
            <person name="Rouy Z."/>
            <person name="Schenowitz C."/>
            <person name="Sellstedt A."/>
            <person name="Tavares F."/>
            <person name="Tomkins J.P."/>
            <person name="Vallenet D."/>
            <person name="Valverde C."/>
            <person name="Wall L.G."/>
            <person name="Wang Y."/>
            <person name="Medigue C."/>
            <person name="Benson D.R."/>
        </authorList>
    </citation>
    <scope>NUCLEOTIDE SEQUENCE [LARGE SCALE GENOMIC DNA]</scope>
    <source>
        <strain evidence="7">DSM 45818 / CECT 9043 / CcI3</strain>
    </source>
</reference>
<evidence type="ECO:0000256" key="3">
    <source>
        <dbReference type="SAM" id="MobiDB-lite"/>
    </source>
</evidence>
<dbReference type="SUPFAM" id="SSF53822">
    <property type="entry name" value="Periplasmic binding protein-like I"/>
    <property type="match status" value="1"/>
</dbReference>
<feature type="region of interest" description="Disordered" evidence="3">
    <location>
        <begin position="426"/>
        <end position="458"/>
    </location>
</feature>
<feature type="domain" description="Leucine-binding protein" evidence="5">
    <location>
        <begin position="37"/>
        <end position="374"/>
    </location>
</feature>
<dbReference type="KEGG" id="fra:Francci3_2827"/>
<evidence type="ECO:0000256" key="2">
    <source>
        <dbReference type="ARBA" id="ARBA00022729"/>
    </source>
</evidence>
<evidence type="ECO:0000259" key="5">
    <source>
        <dbReference type="Pfam" id="PF13458"/>
    </source>
</evidence>
<dbReference type="InterPro" id="IPR028082">
    <property type="entry name" value="Peripla_BP_I"/>
</dbReference>
<dbReference type="EMBL" id="CP000249">
    <property type="protein sequence ID" value="ABD12185.1"/>
    <property type="molecule type" value="Genomic_DNA"/>
</dbReference>
<keyword evidence="2 4" id="KW-0732">Signal</keyword>
<comment type="similarity">
    <text evidence="1">Belongs to the leucine-binding protein family.</text>
</comment>
<proteinExistence type="inferred from homology"/>
<accession>A0A1X1PZU2</accession>
<dbReference type="PANTHER" id="PTHR30483:SF37">
    <property type="entry name" value="ABC TRANSPORTER SUBSTRATE-BINDING PROTEIN"/>
    <property type="match status" value="1"/>
</dbReference>
<dbReference type="PROSITE" id="PS51257">
    <property type="entry name" value="PROKAR_LIPOPROTEIN"/>
    <property type="match status" value="1"/>
</dbReference>
<protein>
    <submittedName>
        <fullName evidence="6">Amino acid/amide ABC transporter substrate-binding protein, HAAT family</fullName>
    </submittedName>
</protein>